<dbReference type="SUPFAM" id="SSF52075">
    <property type="entry name" value="Outer arm dynein light chain 1"/>
    <property type="match status" value="1"/>
</dbReference>
<reference evidence="9" key="1">
    <citation type="submission" date="2013-12" db="EMBL/GenBank/DDBJ databases">
        <title>The Genome Sequence of Aphanomyces invadans NJM9701.</title>
        <authorList>
            <consortium name="The Broad Institute Genomics Platform"/>
            <person name="Russ C."/>
            <person name="Tyler B."/>
            <person name="van West P."/>
            <person name="Dieguez-Uribeondo J."/>
            <person name="Young S.K."/>
            <person name="Zeng Q."/>
            <person name="Gargeya S."/>
            <person name="Fitzgerald M."/>
            <person name="Abouelleil A."/>
            <person name="Alvarado L."/>
            <person name="Chapman S.B."/>
            <person name="Gainer-Dewar J."/>
            <person name="Goldberg J."/>
            <person name="Griggs A."/>
            <person name="Gujja S."/>
            <person name="Hansen M."/>
            <person name="Howarth C."/>
            <person name="Imamovic A."/>
            <person name="Ireland A."/>
            <person name="Larimer J."/>
            <person name="McCowan C."/>
            <person name="Murphy C."/>
            <person name="Pearson M."/>
            <person name="Poon T.W."/>
            <person name="Priest M."/>
            <person name="Roberts A."/>
            <person name="Saif S."/>
            <person name="Shea T."/>
            <person name="Sykes S."/>
            <person name="Wortman J."/>
            <person name="Nusbaum C."/>
            <person name="Birren B."/>
        </authorList>
    </citation>
    <scope>NUCLEOTIDE SEQUENCE [LARGE SCALE GENOMIC DNA]</scope>
    <source>
        <strain evidence="9">NJM9701</strain>
    </source>
</reference>
<name>A0A024U4P1_9STRA</name>
<keyword evidence="5" id="KW-0812">Transmembrane</keyword>
<dbReference type="Pfam" id="PF00069">
    <property type="entry name" value="Pkinase"/>
    <property type="match status" value="1"/>
</dbReference>
<feature type="disulfide bond" evidence="4">
    <location>
        <begin position="194"/>
        <end position="203"/>
    </location>
</feature>
<protein>
    <submittedName>
        <fullName evidence="9">TKL protein kinase</fullName>
    </submittedName>
</protein>
<evidence type="ECO:0000259" key="7">
    <source>
        <dbReference type="PROSITE" id="PS50011"/>
    </source>
</evidence>
<dbReference type="InterPro" id="IPR032675">
    <property type="entry name" value="LRR_dom_sf"/>
</dbReference>
<keyword evidence="9" id="KW-0808">Transferase</keyword>
<dbReference type="Gene3D" id="1.10.510.10">
    <property type="entry name" value="Transferase(Phosphotransferase) domain 1"/>
    <property type="match status" value="2"/>
</dbReference>
<keyword evidence="6" id="KW-0732">Signal</keyword>
<dbReference type="InterPro" id="IPR001611">
    <property type="entry name" value="Leu-rich_rpt"/>
</dbReference>
<dbReference type="InterPro" id="IPR000719">
    <property type="entry name" value="Prot_kinase_dom"/>
</dbReference>
<dbReference type="STRING" id="157072.A0A024U4P1"/>
<dbReference type="RefSeq" id="XP_008870364.1">
    <property type="nucleotide sequence ID" value="XM_008872142.1"/>
</dbReference>
<dbReference type="GO" id="GO:0005524">
    <property type="term" value="F:ATP binding"/>
    <property type="evidence" value="ECO:0007669"/>
    <property type="project" value="InterPro"/>
</dbReference>
<dbReference type="InterPro" id="IPR013111">
    <property type="entry name" value="EGF_extracell"/>
</dbReference>
<dbReference type="PROSITE" id="PS00108">
    <property type="entry name" value="PROTEIN_KINASE_ST"/>
    <property type="match status" value="1"/>
</dbReference>
<comment type="caution">
    <text evidence="4">Lacks conserved residue(s) required for the propagation of feature annotation.</text>
</comment>
<dbReference type="PROSITE" id="PS51450">
    <property type="entry name" value="LRR"/>
    <property type="match status" value="1"/>
</dbReference>
<dbReference type="GO" id="GO:0004674">
    <property type="term" value="F:protein serine/threonine kinase activity"/>
    <property type="evidence" value="ECO:0007669"/>
    <property type="project" value="TreeGrafter"/>
</dbReference>
<dbReference type="Gene3D" id="3.80.10.10">
    <property type="entry name" value="Ribonuclease Inhibitor"/>
    <property type="match status" value="1"/>
</dbReference>
<feature type="domain" description="EGF-like" evidence="8">
    <location>
        <begin position="169"/>
        <end position="204"/>
    </location>
</feature>
<feature type="transmembrane region" description="Helical" evidence="5">
    <location>
        <begin position="871"/>
        <end position="891"/>
    </location>
</feature>
<dbReference type="InterPro" id="IPR008271">
    <property type="entry name" value="Ser/Thr_kinase_AS"/>
</dbReference>
<keyword evidence="4" id="KW-0245">EGF-like domain</keyword>
<dbReference type="PROSITE" id="PS50026">
    <property type="entry name" value="EGF_3"/>
    <property type="match status" value="1"/>
</dbReference>
<organism evidence="9">
    <name type="scientific">Aphanomyces invadans</name>
    <dbReference type="NCBI Taxonomy" id="157072"/>
    <lineage>
        <taxon>Eukaryota</taxon>
        <taxon>Sar</taxon>
        <taxon>Stramenopiles</taxon>
        <taxon>Oomycota</taxon>
        <taxon>Saprolegniomycetes</taxon>
        <taxon>Saprolegniales</taxon>
        <taxon>Verrucalvaceae</taxon>
        <taxon>Aphanomyces</taxon>
    </lineage>
</organism>
<keyword evidence="1" id="KW-0433">Leucine-rich repeat</keyword>
<evidence type="ECO:0000256" key="3">
    <source>
        <dbReference type="ARBA" id="ARBA00023157"/>
    </source>
</evidence>
<evidence type="ECO:0000259" key="8">
    <source>
        <dbReference type="PROSITE" id="PS50026"/>
    </source>
</evidence>
<evidence type="ECO:0000256" key="1">
    <source>
        <dbReference type="ARBA" id="ARBA00022614"/>
    </source>
</evidence>
<feature type="domain" description="Protein kinase" evidence="7">
    <location>
        <begin position="943"/>
        <end position="1263"/>
    </location>
</feature>
<dbReference type="Pfam" id="PF07974">
    <property type="entry name" value="EGF_2"/>
    <property type="match status" value="1"/>
</dbReference>
<evidence type="ECO:0000256" key="6">
    <source>
        <dbReference type="SAM" id="SignalP"/>
    </source>
</evidence>
<dbReference type="OrthoDB" id="4062651at2759"/>
<dbReference type="eggNOG" id="ENOG502QTEP">
    <property type="taxonomic scope" value="Eukaryota"/>
</dbReference>
<dbReference type="PANTHER" id="PTHR44329:SF214">
    <property type="entry name" value="PROTEIN KINASE DOMAIN-CONTAINING PROTEIN"/>
    <property type="match status" value="1"/>
</dbReference>
<keyword evidence="5" id="KW-1133">Transmembrane helix</keyword>
<dbReference type="InterPro" id="IPR000742">
    <property type="entry name" value="EGF"/>
</dbReference>
<dbReference type="EMBL" id="KI913963">
    <property type="protein sequence ID" value="ETW01366.1"/>
    <property type="molecule type" value="Genomic_DNA"/>
</dbReference>
<dbReference type="VEuPathDB" id="FungiDB:H310_06918"/>
<dbReference type="PROSITE" id="PS00022">
    <property type="entry name" value="EGF_1"/>
    <property type="match status" value="2"/>
</dbReference>
<dbReference type="PROSITE" id="PS01186">
    <property type="entry name" value="EGF_2"/>
    <property type="match status" value="1"/>
</dbReference>
<dbReference type="GeneID" id="20083968"/>
<proteinExistence type="predicted"/>
<keyword evidence="3 4" id="KW-1015">Disulfide bond</keyword>
<dbReference type="SMART" id="SM00220">
    <property type="entry name" value="S_TKc"/>
    <property type="match status" value="1"/>
</dbReference>
<dbReference type="SUPFAM" id="SSF56112">
    <property type="entry name" value="Protein kinase-like (PK-like)"/>
    <property type="match status" value="1"/>
</dbReference>
<dbReference type="InterPro" id="IPR051681">
    <property type="entry name" value="Ser/Thr_Kinases-Pseudokinases"/>
</dbReference>
<feature type="chain" id="PRO_5005404943" evidence="6">
    <location>
        <begin position="19"/>
        <end position="1264"/>
    </location>
</feature>
<feature type="signal peptide" evidence="6">
    <location>
        <begin position="1"/>
        <end position="18"/>
    </location>
</feature>
<keyword evidence="9" id="KW-0418">Kinase</keyword>
<dbReference type="Gene3D" id="2.10.25.10">
    <property type="entry name" value="Laminin"/>
    <property type="match status" value="1"/>
</dbReference>
<keyword evidence="5" id="KW-0472">Membrane</keyword>
<dbReference type="PANTHER" id="PTHR44329">
    <property type="entry name" value="SERINE/THREONINE-PROTEIN KINASE TNNI3K-RELATED"/>
    <property type="match status" value="1"/>
</dbReference>
<dbReference type="InterPro" id="IPR011009">
    <property type="entry name" value="Kinase-like_dom_sf"/>
</dbReference>
<evidence type="ECO:0000256" key="4">
    <source>
        <dbReference type="PROSITE-ProRule" id="PRU00076"/>
    </source>
</evidence>
<dbReference type="AlphaFoldDB" id="A0A024U4P1"/>
<evidence type="ECO:0000313" key="9">
    <source>
        <dbReference type="EMBL" id="ETW01366.1"/>
    </source>
</evidence>
<dbReference type="PROSITE" id="PS50011">
    <property type="entry name" value="PROTEIN_KINASE_DOM"/>
    <property type="match status" value="1"/>
</dbReference>
<sequence length="1264" mass="136682">MARRVWWAALLGLLGVHGACPGYNSQTTAPIAATDNAAALEAALNAITTGVTVVLDGGSAVCGNSGVSSKISFLNYDGVVLPFTVTTSSNDLVLTSASLDDGVGGTAAAYGTRFPTVSANKQSLECSGRGKCIHTTGVCSCEATYTSSNAVGLASEGTVGDCGYRTSTATPVCPGSTCSGHGSCSGAPSYQCSCNDGWAGFDCSLRRCPQGRAWFSPPTVPDTAHDTLVECSNVGLCDRTIGMCRCNSLFEGRACERLACPNQCSHRGKCKSLRQLASLQEANGVATAGFVYGTGFNAMATWDADTIQGCHCDKTLMLFGEAPRYTAYDCSSTPCPSGDDPWTLNQANEVQEIVCTADGGAIALSFRDYTTKMLPFNAVAAQVRNALESLPTIGRVQVTMASGALCSLASSRTTVSFVTNSGALPSLVVDGSRLTSSGAGVMVFVVRSKPGTTEDIECNGRGSCEPSTGQCRCVLNFATSDGQGGPGILADCGYTDLFMNQGEIKATLLLLLAQECIRASSMKEPVFGTVNGTRVPRGVGVPTLTTDCDDVLFPPRIDKNRQSTQHAKMCIWMPDRSCIAAMDQYYLPGARPTPSGTFPSYSFDGSLVNITSVDVLESLPVDSSIIYLTHLGISRLGNVLDIDPFDVDETQLPILDLILHNNNISSIQSITFPHQLRNLSLHSNNIRNNAVHLGQTMSLKTLNLSFNRISSLANLSLPPALETLNLSGNALSMDLSFPSTAPLKRMDLSANNISDTTKVKWPPLLTTLYLDGNNIQVLFLRFTPTLQHLCIGRNPLKRITATKKMLDHFKTYGRINDPAMCPYANASYPLLECSGRSCDSAGSLPVYIVLDTAADELLFPIKQEDSRLGTLYISIVVFCAALVIASVAVWLEWKRRVRLNEDQVWHREGTPGNRPTLVDSTELFNDIRFDPTFIPFRIPSAAVSRERLLARGGYGVVYLGTWKPDKGPAVQVAMKRLLPEKLAHIHNIEDFMDEIRLNSRLQHPNIVAFYGYTWTSLLNLSMVNEYMSHGDLWTLLQQDRRSHALPWNIAAHFRLNWSVESTAADVARPTDPSAGLLDVSCQVSKERLLRDVVLALAYLHSQDIIHRDLKAKNVMLGPSYKAKLTDFGTSRSCTNDGDETMTAEIGTVAWIAPEILKGVRYSAKADMYSLGVLLSEMDTLEVPYSSVRRRQSIDDSSKAVDVAKARIAMLVVAGELKPEFTRSCPPCIYLIAQRCLAYNPDDRPSAAKVLAWLNQLRQSKPTLE</sequence>
<keyword evidence="2" id="KW-0677">Repeat</keyword>
<evidence type="ECO:0000256" key="2">
    <source>
        <dbReference type="ARBA" id="ARBA00022737"/>
    </source>
</evidence>
<evidence type="ECO:0000256" key="5">
    <source>
        <dbReference type="SAM" id="Phobius"/>
    </source>
</evidence>
<gene>
    <name evidence="9" type="ORF">H310_06918</name>
</gene>
<accession>A0A024U4P1</accession>